<dbReference type="SUPFAM" id="SSF52540">
    <property type="entry name" value="P-loop containing nucleoside triphosphate hydrolases"/>
    <property type="match status" value="1"/>
</dbReference>
<dbReference type="RefSeq" id="WP_011101439.1">
    <property type="nucleotide sequence ID" value="NZ_BIFE01000010.1"/>
</dbReference>
<evidence type="ECO:0000313" key="2">
    <source>
        <dbReference type="Proteomes" id="UP000076882"/>
    </source>
</evidence>
<sequence length="165" mass="18089">MALTFQIIGYKKSGKTLITTELVRLLTDRHLHVSVLKHDAHASTMDTPGTDTAQFSHAGAQEVILQSANGIFCHQTTVQPVPVSRLIALLPTSTDVILLEGFKHAPYPKIALLRSDDHAIDFQQFTNIQVFASLTCHPDATLVGKTAICNWFVQTYFKGAATTND</sequence>
<proteinExistence type="predicted"/>
<dbReference type="InterPro" id="IPR052539">
    <property type="entry name" value="MGD_biosynthesis_adapter"/>
</dbReference>
<dbReference type="Proteomes" id="UP000076882">
    <property type="component" value="Unassembled WGS sequence"/>
</dbReference>
<dbReference type="KEGG" id="lpb:SH83_06185"/>
<dbReference type="Pfam" id="PF03205">
    <property type="entry name" value="MobB"/>
    <property type="match status" value="1"/>
</dbReference>
<dbReference type="PANTHER" id="PTHR40072:SF1">
    <property type="entry name" value="MOLYBDOPTERIN-GUANINE DINUCLEOTIDE BIOSYNTHESIS ADAPTER PROTEIN"/>
    <property type="match status" value="1"/>
</dbReference>
<dbReference type="NCBIfam" id="TIGR00176">
    <property type="entry name" value="mobB"/>
    <property type="match status" value="1"/>
</dbReference>
<dbReference type="Gene3D" id="3.40.50.300">
    <property type="entry name" value="P-loop containing nucleotide triphosphate hydrolases"/>
    <property type="match status" value="1"/>
</dbReference>
<dbReference type="GeneID" id="77217923"/>
<evidence type="ECO:0000313" key="1">
    <source>
        <dbReference type="EMBL" id="KZU91632.1"/>
    </source>
</evidence>
<dbReference type="GO" id="GO:0005525">
    <property type="term" value="F:GTP binding"/>
    <property type="evidence" value="ECO:0007669"/>
    <property type="project" value="InterPro"/>
</dbReference>
<protein>
    <submittedName>
        <fullName evidence="1">Molybdopterin-guanine dinucleotide biosynthesisprotein MobB</fullName>
    </submittedName>
</protein>
<organism evidence="1 2">
    <name type="scientific">Lactiplantibacillus plantarum</name>
    <name type="common">Lactobacillus plantarum</name>
    <dbReference type="NCBI Taxonomy" id="1590"/>
    <lineage>
        <taxon>Bacteria</taxon>
        <taxon>Bacillati</taxon>
        <taxon>Bacillota</taxon>
        <taxon>Bacilli</taxon>
        <taxon>Lactobacillales</taxon>
        <taxon>Lactobacillaceae</taxon>
        <taxon>Lactiplantibacillus</taxon>
    </lineage>
</organism>
<dbReference type="OMA" id="HTHHNMD"/>
<dbReference type="GO" id="GO:0006777">
    <property type="term" value="P:Mo-molybdopterin cofactor biosynthetic process"/>
    <property type="evidence" value="ECO:0007669"/>
    <property type="project" value="InterPro"/>
</dbReference>
<reference evidence="1 2" key="1">
    <citation type="submission" date="2016-03" db="EMBL/GenBank/DDBJ databases">
        <title>Comparative genomics of 54 Lactobacillus plantarum strains reveals genomic uncoupling from niche constraints.</title>
        <authorList>
            <person name="Martino M.E."/>
        </authorList>
    </citation>
    <scope>NUCLEOTIDE SEQUENCE [LARGE SCALE GENOMIC DNA]</scope>
    <source>
        <strain evidence="1 2">19.1</strain>
    </source>
</reference>
<dbReference type="InterPro" id="IPR027417">
    <property type="entry name" value="P-loop_NTPase"/>
</dbReference>
<gene>
    <name evidence="1" type="ORF">Lp19_2918</name>
</gene>
<dbReference type="EMBL" id="LUXM01000040">
    <property type="protein sequence ID" value="KZU91632.1"/>
    <property type="molecule type" value="Genomic_DNA"/>
</dbReference>
<dbReference type="AlphaFoldDB" id="A0A165N8N2"/>
<name>A0A165N8N2_LACPN</name>
<dbReference type="InterPro" id="IPR004435">
    <property type="entry name" value="MobB_dom"/>
</dbReference>
<accession>A0A165N8N2</accession>
<comment type="caution">
    <text evidence="1">The sequence shown here is derived from an EMBL/GenBank/DDBJ whole genome shotgun (WGS) entry which is preliminary data.</text>
</comment>
<dbReference type="PANTHER" id="PTHR40072">
    <property type="entry name" value="MOLYBDOPTERIN-GUANINE DINUCLEOTIDE BIOSYNTHESIS ADAPTER PROTEIN-RELATED"/>
    <property type="match status" value="1"/>
</dbReference>
<dbReference type="PATRIC" id="fig|1590.144.peg.1276"/>